<gene>
    <name evidence="2" type="ORF">IFM89_024432</name>
</gene>
<evidence type="ECO:0000313" key="3">
    <source>
        <dbReference type="Proteomes" id="UP000631114"/>
    </source>
</evidence>
<dbReference type="GO" id="GO:0070545">
    <property type="term" value="C:PeBoW complex"/>
    <property type="evidence" value="ECO:0007669"/>
    <property type="project" value="TreeGrafter"/>
</dbReference>
<dbReference type="EMBL" id="JADFTS010000005">
    <property type="protein sequence ID" value="KAF9606291.1"/>
    <property type="molecule type" value="Genomic_DNA"/>
</dbReference>
<dbReference type="Pfam" id="PF06732">
    <property type="entry name" value="Pescadillo_N"/>
    <property type="match status" value="1"/>
</dbReference>
<dbReference type="Proteomes" id="UP000631114">
    <property type="component" value="Unassembled WGS sequence"/>
</dbReference>
<name>A0A835HX52_9MAGN</name>
<reference evidence="2 3" key="1">
    <citation type="submission" date="2020-10" db="EMBL/GenBank/DDBJ databases">
        <title>The Coptis chinensis genome and diversification of protoberbering-type alkaloids.</title>
        <authorList>
            <person name="Wang B."/>
            <person name="Shu S."/>
            <person name="Song C."/>
            <person name="Liu Y."/>
        </authorList>
    </citation>
    <scope>NUCLEOTIDE SEQUENCE [LARGE SCALE GENOMIC DNA]</scope>
    <source>
        <strain evidence="2">HL-2020</strain>
        <tissue evidence="2">Leaf</tissue>
    </source>
</reference>
<keyword evidence="3" id="KW-1185">Reference proteome</keyword>
<dbReference type="OrthoDB" id="1739880at2759"/>
<dbReference type="PANTHER" id="PTHR12221">
    <property type="entry name" value="PESCADILLO - RELATED"/>
    <property type="match status" value="1"/>
</dbReference>
<dbReference type="InterPro" id="IPR010613">
    <property type="entry name" value="PES"/>
</dbReference>
<proteinExistence type="predicted"/>
<dbReference type="InterPro" id="IPR029058">
    <property type="entry name" value="AB_hydrolase_fold"/>
</dbReference>
<protein>
    <recommendedName>
        <fullName evidence="4">Phospholipase/carboxylesterase/thioesterase domain-containing protein</fullName>
    </recommendedName>
</protein>
<evidence type="ECO:0000313" key="2">
    <source>
        <dbReference type="EMBL" id="KAF9606291.1"/>
    </source>
</evidence>
<organism evidence="2 3">
    <name type="scientific">Coptis chinensis</name>
    <dbReference type="NCBI Taxonomy" id="261450"/>
    <lineage>
        <taxon>Eukaryota</taxon>
        <taxon>Viridiplantae</taxon>
        <taxon>Streptophyta</taxon>
        <taxon>Embryophyta</taxon>
        <taxon>Tracheophyta</taxon>
        <taxon>Spermatophyta</taxon>
        <taxon>Magnoliopsida</taxon>
        <taxon>Ranunculales</taxon>
        <taxon>Ranunculaceae</taxon>
        <taxon>Coptidoideae</taxon>
        <taxon>Coptis</taxon>
    </lineage>
</organism>
<comment type="caution">
    <text evidence="2">The sequence shown here is derived from an EMBL/GenBank/DDBJ whole genome shotgun (WGS) entry which is preliminary data.</text>
</comment>
<dbReference type="AlphaFoldDB" id="A0A835HX52"/>
<dbReference type="GO" id="GO:0000463">
    <property type="term" value="P:maturation of LSU-rRNA from tricistronic rRNA transcript (SSU-rRNA, 5.8S rRNA, LSU-rRNA)"/>
    <property type="evidence" value="ECO:0007669"/>
    <property type="project" value="TreeGrafter"/>
</dbReference>
<dbReference type="GO" id="GO:0003723">
    <property type="term" value="F:RNA binding"/>
    <property type="evidence" value="ECO:0007669"/>
    <property type="project" value="TreeGrafter"/>
</dbReference>
<sequence>MFTPTLPLSEDNFLLNRASHEWQAYISRTHSLRKTYIGVEGIYYQADVQAQKITWLTPHALQQVLFDEVDLKVMLTFLEFYGVTSLCNGSHIVASGFFFLLSCTVSSRNYGRAEFGRTHVVRPKGKHQATIVWLHGLGDNGS</sequence>
<comment type="subcellular location">
    <subcellularLocation>
        <location evidence="1">Nucleus</location>
    </subcellularLocation>
</comment>
<feature type="non-terminal residue" evidence="2">
    <location>
        <position position="142"/>
    </location>
</feature>
<evidence type="ECO:0000256" key="1">
    <source>
        <dbReference type="ARBA" id="ARBA00004123"/>
    </source>
</evidence>
<accession>A0A835HX52</accession>
<dbReference type="PANTHER" id="PTHR12221:SF6">
    <property type="entry name" value="PESCADILLO HOMOLOG"/>
    <property type="match status" value="1"/>
</dbReference>
<dbReference type="Gene3D" id="3.40.50.1820">
    <property type="entry name" value="alpha/beta hydrolase"/>
    <property type="match status" value="1"/>
</dbReference>
<evidence type="ECO:0008006" key="4">
    <source>
        <dbReference type="Google" id="ProtNLM"/>
    </source>
</evidence>